<feature type="domain" description="Putative cyclic diguanylate phosphodiesterase CSS motif-containing" evidence="1">
    <location>
        <begin position="57"/>
        <end position="113"/>
    </location>
</feature>
<dbReference type="AlphaFoldDB" id="A0A4U9I7B4"/>
<accession>A0A4U9I7B4</accession>
<dbReference type="InterPro" id="IPR024744">
    <property type="entry name" value="CSS-motif_dom"/>
</dbReference>
<dbReference type="EMBL" id="LR590464">
    <property type="protein sequence ID" value="VTP72295.1"/>
    <property type="molecule type" value="Genomic_DNA"/>
</dbReference>
<sequence length="114" mass="13064">MITRAAYQDPITFMFTRHLSTRRKVLMPACLPDLLSPCSVAVCSFFSVITNGMLKYDNLITDLHDYMADYFKELRISIDRLQPLTLSQCHEVSAELTSRAAFSLNVRAFLLVKR</sequence>
<name>A0A4U9I7B4_9ENTR</name>
<evidence type="ECO:0000313" key="3">
    <source>
        <dbReference type="Proteomes" id="UP000310719"/>
    </source>
</evidence>
<dbReference type="Proteomes" id="UP000310719">
    <property type="component" value="Chromosome"/>
</dbReference>
<evidence type="ECO:0000313" key="2">
    <source>
        <dbReference type="EMBL" id="VTP72295.1"/>
    </source>
</evidence>
<protein>
    <submittedName>
        <fullName evidence="2">Phage resistance protein</fullName>
    </submittedName>
</protein>
<organism evidence="2 3">
    <name type="scientific">Leclercia adecarboxylata</name>
    <dbReference type="NCBI Taxonomy" id="83655"/>
    <lineage>
        <taxon>Bacteria</taxon>
        <taxon>Pseudomonadati</taxon>
        <taxon>Pseudomonadota</taxon>
        <taxon>Gammaproteobacteria</taxon>
        <taxon>Enterobacterales</taxon>
        <taxon>Enterobacteriaceae</taxon>
        <taxon>Leclercia</taxon>
    </lineage>
</organism>
<reference evidence="2 3" key="1">
    <citation type="submission" date="2019-05" db="EMBL/GenBank/DDBJ databases">
        <authorList>
            <consortium name="Pathogen Informatics"/>
        </authorList>
    </citation>
    <scope>NUCLEOTIDE SEQUENCE [LARGE SCALE GENOMIC DNA]</scope>
    <source>
        <strain evidence="2 3">NCTC13032</strain>
    </source>
</reference>
<gene>
    <name evidence="2" type="ORF">NCTC13032_05077</name>
</gene>
<evidence type="ECO:0000259" key="1">
    <source>
        <dbReference type="Pfam" id="PF12792"/>
    </source>
</evidence>
<proteinExistence type="predicted"/>
<dbReference type="Pfam" id="PF12792">
    <property type="entry name" value="CSS-motif"/>
    <property type="match status" value="1"/>
</dbReference>